<dbReference type="Pfam" id="PF01420">
    <property type="entry name" value="Methylase_S"/>
    <property type="match status" value="2"/>
</dbReference>
<evidence type="ECO:0000256" key="3">
    <source>
        <dbReference type="ARBA" id="ARBA00023125"/>
    </source>
</evidence>
<dbReference type="AlphaFoldDB" id="J0XSY7"/>
<protein>
    <submittedName>
        <fullName evidence="5">Restriction endonuclease S subunit</fullName>
    </submittedName>
</protein>
<organism evidence="5 6">
    <name type="scientific">Saprospira grandis DSM 2844</name>
    <dbReference type="NCBI Taxonomy" id="694433"/>
    <lineage>
        <taxon>Bacteria</taxon>
        <taxon>Pseudomonadati</taxon>
        <taxon>Bacteroidota</taxon>
        <taxon>Saprospiria</taxon>
        <taxon>Saprospirales</taxon>
        <taxon>Saprospiraceae</taxon>
        <taxon>Saprospira</taxon>
    </lineage>
</organism>
<evidence type="ECO:0000256" key="2">
    <source>
        <dbReference type="ARBA" id="ARBA00022747"/>
    </source>
</evidence>
<dbReference type="GO" id="GO:0009307">
    <property type="term" value="P:DNA restriction-modification system"/>
    <property type="evidence" value="ECO:0007669"/>
    <property type="project" value="UniProtKB-KW"/>
</dbReference>
<keyword evidence="5" id="KW-0540">Nuclease</keyword>
<keyword evidence="5" id="KW-0378">Hydrolase</keyword>
<keyword evidence="3" id="KW-0238">DNA-binding</keyword>
<evidence type="ECO:0000313" key="6">
    <source>
        <dbReference type="Proteomes" id="UP000005113"/>
    </source>
</evidence>
<name>J0XSY7_9BACT</name>
<dbReference type="RefSeq" id="WP_002656685.1">
    <property type="nucleotide sequence ID" value="NZ_JH719942.1"/>
</dbReference>
<dbReference type="InterPro" id="IPR052021">
    <property type="entry name" value="Type-I_RS_S_subunit"/>
</dbReference>
<comment type="similarity">
    <text evidence="1">Belongs to the type-I restriction system S methylase family.</text>
</comment>
<sequence length="402" mass="45853">MKKRDWKKVKLGEVLTKPISGEWGTDPTDRKIGVIRTTNFTNEGKVDLTKGVAYRDIPETKVEKKQLRKRDVIIEKSGGSPKQPVGRVVFFKEEGTYLCNNFTSILRAKNDQKLDQKFLFYYLFYIHKVGVTNLYQNKTTGIINLQLTRYLKEVSIPLPPLSEQKAIAAQLDRADKVRQALAQSLKDYDRLLAASFLDMFGDPTTNIHQFPKGKIRDLVKEVRYGTSQKASSEGAFEYLRMNNITYSGNWDFSSLKYIDLTEKDQPKYLIKKGDLVFNRTNSKELVGKTAVYKRDEAVAIAGYLIRVRTNEKALPEYISAYLNSSHGKQTLQGMCKSIVGMANINAQEMQDIKILIPPLSLQQEFAQLVERIERQKALIQSAQQSAEDLFGALLQAYFYEGK</sequence>
<dbReference type="EMBL" id="JH719942">
    <property type="protein sequence ID" value="EJF52036.1"/>
    <property type="molecule type" value="Genomic_DNA"/>
</dbReference>
<dbReference type="CDD" id="cd17524">
    <property type="entry name" value="RMtype1_S_EcoUTORF5051P-TRD2-CR2_like"/>
    <property type="match status" value="1"/>
</dbReference>
<dbReference type="InterPro" id="IPR044946">
    <property type="entry name" value="Restrct_endonuc_typeI_TRD_sf"/>
</dbReference>
<keyword evidence="5" id="KW-0255">Endonuclease</keyword>
<proteinExistence type="inferred from homology"/>
<dbReference type="PANTHER" id="PTHR30408">
    <property type="entry name" value="TYPE-1 RESTRICTION ENZYME ECOKI SPECIFICITY PROTEIN"/>
    <property type="match status" value="1"/>
</dbReference>
<evidence type="ECO:0000256" key="1">
    <source>
        <dbReference type="ARBA" id="ARBA00010923"/>
    </source>
</evidence>
<reference evidence="6" key="1">
    <citation type="journal article" date="2012" name="Stand. Genomic Sci.">
        <title>Permanent draft genome sequence of the gliding predator Saprospira grandis strain Sa g1 (= HR1).</title>
        <authorList>
            <person name="Mavromatis K."/>
            <person name="Chertkov O."/>
            <person name="Lapidus A."/>
            <person name="Nolan M."/>
            <person name="Lucas S."/>
            <person name="Tice H."/>
            <person name="Del Rio T.G."/>
            <person name="Cheng J.F."/>
            <person name="Han C."/>
            <person name="Tapia R."/>
            <person name="Bruce D."/>
            <person name="Goodwin L.A."/>
            <person name="Pitluck S."/>
            <person name="Huntemann M."/>
            <person name="Liolios K."/>
            <person name="Pagani I."/>
            <person name="Ivanova N."/>
            <person name="Mikhailova N."/>
            <person name="Pati A."/>
            <person name="Chen A."/>
            <person name="Palaniappan K."/>
            <person name="Land M."/>
            <person name="Brambilla E.M."/>
            <person name="Rohde M."/>
            <person name="Spring S."/>
            <person name="Goker M."/>
            <person name="Detter J.C."/>
            <person name="Bristow J."/>
            <person name="Eisen J.A."/>
            <person name="Markowitz V."/>
            <person name="Hugenholtz P."/>
            <person name="Kyrpides N.C."/>
            <person name="Klenk H.P."/>
            <person name="Woyke T."/>
        </authorList>
    </citation>
    <scope>NUCLEOTIDE SEQUENCE [LARGE SCALE GENOMIC DNA]</scope>
    <source>
        <strain evidence="6">DSM 2844</strain>
    </source>
</reference>
<dbReference type="Gene3D" id="3.90.220.20">
    <property type="entry name" value="DNA methylase specificity domains"/>
    <property type="match status" value="2"/>
</dbReference>
<dbReference type="PANTHER" id="PTHR30408:SF12">
    <property type="entry name" value="TYPE I RESTRICTION ENZYME MJAVIII SPECIFICITY SUBUNIT"/>
    <property type="match status" value="1"/>
</dbReference>
<evidence type="ECO:0000313" key="5">
    <source>
        <dbReference type="EMBL" id="EJF52036.1"/>
    </source>
</evidence>
<keyword evidence="2" id="KW-0680">Restriction system</keyword>
<gene>
    <name evidence="5" type="ORF">SapgrDRAFT_0286</name>
</gene>
<dbReference type="OrthoDB" id="667970at2"/>
<dbReference type="Proteomes" id="UP000005113">
    <property type="component" value="Unassembled WGS sequence"/>
</dbReference>
<dbReference type="GO" id="GO:0003677">
    <property type="term" value="F:DNA binding"/>
    <property type="evidence" value="ECO:0007669"/>
    <property type="project" value="UniProtKB-KW"/>
</dbReference>
<dbReference type="GO" id="GO:0004519">
    <property type="term" value="F:endonuclease activity"/>
    <property type="evidence" value="ECO:0007669"/>
    <property type="project" value="UniProtKB-KW"/>
</dbReference>
<dbReference type="InterPro" id="IPR000055">
    <property type="entry name" value="Restrct_endonuc_typeI_TRD"/>
</dbReference>
<dbReference type="HOGENOM" id="CLU_021095_10_1_10"/>
<accession>J0XSY7</accession>
<evidence type="ECO:0000259" key="4">
    <source>
        <dbReference type="Pfam" id="PF01420"/>
    </source>
</evidence>
<dbReference type="SUPFAM" id="SSF116734">
    <property type="entry name" value="DNA methylase specificity domain"/>
    <property type="match status" value="2"/>
</dbReference>
<feature type="domain" description="Type I restriction modification DNA specificity" evidence="4">
    <location>
        <begin position="4"/>
        <end position="181"/>
    </location>
</feature>
<feature type="domain" description="Type I restriction modification DNA specificity" evidence="4">
    <location>
        <begin position="229"/>
        <end position="381"/>
    </location>
</feature>